<gene>
    <name evidence="3" type="ORF">EJ03DRAFT_343187</name>
</gene>
<keyword evidence="4" id="KW-1185">Reference proteome</keyword>
<dbReference type="EMBL" id="ML995831">
    <property type="protein sequence ID" value="KAF2769727.1"/>
    <property type="molecule type" value="Genomic_DNA"/>
</dbReference>
<accession>A0A6G1LA25</accession>
<name>A0A6G1LA25_9PEZI</name>
<dbReference type="Proteomes" id="UP000799436">
    <property type="component" value="Unassembled WGS sequence"/>
</dbReference>
<protein>
    <submittedName>
        <fullName evidence="3">Rrp15p-domain-containing protein</fullName>
    </submittedName>
</protein>
<feature type="compositionally biased region" description="Polar residues" evidence="2">
    <location>
        <begin position="97"/>
        <end position="107"/>
    </location>
</feature>
<feature type="compositionally biased region" description="Basic residues" evidence="2">
    <location>
        <begin position="21"/>
        <end position="34"/>
    </location>
</feature>
<dbReference type="OrthoDB" id="20949at2759"/>
<evidence type="ECO:0000256" key="2">
    <source>
        <dbReference type="SAM" id="MobiDB-lite"/>
    </source>
</evidence>
<evidence type="ECO:0000256" key="1">
    <source>
        <dbReference type="ARBA" id="ARBA00007462"/>
    </source>
</evidence>
<dbReference type="GO" id="GO:0000460">
    <property type="term" value="P:maturation of 5.8S rRNA"/>
    <property type="evidence" value="ECO:0007669"/>
    <property type="project" value="TreeGrafter"/>
</dbReference>
<dbReference type="PANTHER" id="PTHR13245:SF14">
    <property type="entry name" value="RRP15-LIKE PROTEIN"/>
    <property type="match status" value="1"/>
</dbReference>
<comment type="similarity">
    <text evidence="1">Belongs to the RRP15 family.</text>
</comment>
<organism evidence="3 4">
    <name type="scientific">Teratosphaeria nubilosa</name>
    <dbReference type="NCBI Taxonomy" id="161662"/>
    <lineage>
        <taxon>Eukaryota</taxon>
        <taxon>Fungi</taxon>
        <taxon>Dikarya</taxon>
        <taxon>Ascomycota</taxon>
        <taxon>Pezizomycotina</taxon>
        <taxon>Dothideomycetes</taxon>
        <taxon>Dothideomycetidae</taxon>
        <taxon>Mycosphaerellales</taxon>
        <taxon>Teratosphaeriaceae</taxon>
        <taxon>Teratosphaeria</taxon>
    </lineage>
</organism>
<dbReference type="InterPro" id="IPR012459">
    <property type="entry name" value="Rrp15"/>
</dbReference>
<proteinExistence type="inferred from homology"/>
<feature type="region of interest" description="Disordered" evidence="2">
    <location>
        <begin position="1"/>
        <end position="121"/>
    </location>
</feature>
<dbReference type="AlphaFoldDB" id="A0A6G1LA25"/>
<dbReference type="GO" id="GO:0000470">
    <property type="term" value="P:maturation of LSU-rRNA"/>
    <property type="evidence" value="ECO:0007669"/>
    <property type="project" value="TreeGrafter"/>
</dbReference>
<dbReference type="Pfam" id="PF07890">
    <property type="entry name" value="Rrp15p"/>
    <property type="match status" value="1"/>
</dbReference>
<dbReference type="GO" id="GO:0030687">
    <property type="term" value="C:preribosome, large subunit precursor"/>
    <property type="evidence" value="ECO:0007669"/>
    <property type="project" value="TreeGrafter"/>
</dbReference>
<evidence type="ECO:0000313" key="4">
    <source>
        <dbReference type="Proteomes" id="UP000799436"/>
    </source>
</evidence>
<feature type="region of interest" description="Disordered" evidence="2">
    <location>
        <begin position="133"/>
        <end position="154"/>
    </location>
</feature>
<feature type="compositionally biased region" description="Acidic residues" evidence="2">
    <location>
        <begin position="57"/>
        <end position="96"/>
    </location>
</feature>
<sequence length="270" mass="29722">MPPFSTNKAHKRRRMEDEVRPKKKVHVKKQKHYHKDSDEDEMEDELAKNTALNMAQESDEESADEGADENVEAEDLEDLADNDDEPALSTDEESDVGSETSMSSSRAARNKKKRNDPEAFATSITKILGSKLTSAKRADPVLSRSASAAEANRTLADEKLEQKARAQIRAEKRAALEKGRVKDVLGLQTEGANTGEILEEEKTLKKTAQRGVVKLFNAVRAAQVKAEEASRMARAEGVVGMKQREERVNEMSKQGFLDLISSGGKPATAA</sequence>
<dbReference type="PANTHER" id="PTHR13245">
    <property type="entry name" value="RRP15-LIKE PROTEIN"/>
    <property type="match status" value="1"/>
</dbReference>
<reference evidence="3" key="1">
    <citation type="journal article" date="2020" name="Stud. Mycol.">
        <title>101 Dothideomycetes genomes: a test case for predicting lifestyles and emergence of pathogens.</title>
        <authorList>
            <person name="Haridas S."/>
            <person name="Albert R."/>
            <person name="Binder M."/>
            <person name="Bloem J."/>
            <person name="Labutti K."/>
            <person name="Salamov A."/>
            <person name="Andreopoulos B."/>
            <person name="Baker S."/>
            <person name="Barry K."/>
            <person name="Bills G."/>
            <person name="Bluhm B."/>
            <person name="Cannon C."/>
            <person name="Castanera R."/>
            <person name="Culley D."/>
            <person name="Daum C."/>
            <person name="Ezra D."/>
            <person name="Gonzalez J."/>
            <person name="Henrissat B."/>
            <person name="Kuo A."/>
            <person name="Liang C."/>
            <person name="Lipzen A."/>
            <person name="Lutzoni F."/>
            <person name="Magnuson J."/>
            <person name="Mondo S."/>
            <person name="Nolan M."/>
            <person name="Ohm R."/>
            <person name="Pangilinan J."/>
            <person name="Park H.-J."/>
            <person name="Ramirez L."/>
            <person name="Alfaro M."/>
            <person name="Sun H."/>
            <person name="Tritt A."/>
            <person name="Yoshinaga Y."/>
            <person name="Zwiers L.-H."/>
            <person name="Turgeon B."/>
            <person name="Goodwin S."/>
            <person name="Spatafora J."/>
            <person name="Crous P."/>
            <person name="Grigoriev I."/>
        </authorList>
    </citation>
    <scope>NUCLEOTIDE SEQUENCE</scope>
    <source>
        <strain evidence="3">CBS 116005</strain>
    </source>
</reference>
<evidence type="ECO:0000313" key="3">
    <source>
        <dbReference type="EMBL" id="KAF2769727.1"/>
    </source>
</evidence>